<name>A0AAD1RAF1_PELCU</name>
<sequence>MAPIWNSTHTLPERHDPTCPAIQTLKLWNRIWGTPQVSPKPLIPATNNRLLGGGLPHITFNFLCDGAYKPLLKALQNACLKPLLEMLAGTTPTPMHQFRYSQLHPISTLANWTHREQS</sequence>
<dbReference type="AlphaFoldDB" id="A0AAD1RAF1"/>
<proteinExistence type="predicted"/>
<evidence type="ECO:0000313" key="1">
    <source>
        <dbReference type="EMBL" id="CAH2246096.1"/>
    </source>
</evidence>
<reference evidence="1" key="1">
    <citation type="submission" date="2022-03" db="EMBL/GenBank/DDBJ databases">
        <authorList>
            <person name="Alioto T."/>
            <person name="Alioto T."/>
            <person name="Gomez Garrido J."/>
        </authorList>
    </citation>
    <scope>NUCLEOTIDE SEQUENCE</scope>
</reference>
<organism evidence="1 2">
    <name type="scientific">Pelobates cultripes</name>
    <name type="common">Western spadefoot toad</name>
    <dbReference type="NCBI Taxonomy" id="61616"/>
    <lineage>
        <taxon>Eukaryota</taxon>
        <taxon>Metazoa</taxon>
        <taxon>Chordata</taxon>
        <taxon>Craniata</taxon>
        <taxon>Vertebrata</taxon>
        <taxon>Euteleostomi</taxon>
        <taxon>Amphibia</taxon>
        <taxon>Batrachia</taxon>
        <taxon>Anura</taxon>
        <taxon>Pelobatoidea</taxon>
        <taxon>Pelobatidae</taxon>
        <taxon>Pelobates</taxon>
    </lineage>
</organism>
<protein>
    <submittedName>
        <fullName evidence="1">Uncharacterized protein</fullName>
    </submittedName>
</protein>
<dbReference type="Proteomes" id="UP001295444">
    <property type="component" value="Chromosome 02"/>
</dbReference>
<gene>
    <name evidence="1" type="ORF">PECUL_23A039381</name>
</gene>
<dbReference type="EMBL" id="OW240913">
    <property type="protein sequence ID" value="CAH2246096.1"/>
    <property type="molecule type" value="Genomic_DNA"/>
</dbReference>
<accession>A0AAD1RAF1</accession>
<evidence type="ECO:0000313" key="2">
    <source>
        <dbReference type="Proteomes" id="UP001295444"/>
    </source>
</evidence>
<keyword evidence="2" id="KW-1185">Reference proteome</keyword>